<dbReference type="RefSeq" id="WP_235039334.1">
    <property type="nucleotide sequence ID" value="NZ_FWXV01000018.1"/>
</dbReference>
<dbReference type="Pfam" id="PF19457">
    <property type="entry name" value="DUF5994"/>
    <property type="match status" value="1"/>
</dbReference>
<dbReference type="AlphaFoldDB" id="A0A1W2FYB7"/>
<keyword evidence="2" id="KW-1185">Reference proteome</keyword>
<protein>
    <submittedName>
        <fullName evidence="1">Uncharacterized protein</fullName>
    </submittedName>
</protein>
<dbReference type="InterPro" id="IPR046036">
    <property type="entry name" value="DUF5994"/>
</dbReference>
<proteinExistence type="predicted"/>
<reference evidence="1 2" key="1">
    <citation type="submission" date="2017-04" db="EMBL/GenBank/DDBJ databases">
        <authorList>
            <person name="Afonso C.L."/>
            <person name="Miller P.J."/>
            <person name="Scott M.A."/>
            <person name="Spackman E."/>
            <person name="Goraichik I."/>
            <person name="Dimitrov K.M."/>
            <person name="Suarez D.L."/>
            <person name="Swayne D.E."/>
        </authorList>
    </citation>
    <scope>NUCLEOTIDE SEQUENCE [LARGE SCALE GENOMIC DNA]</scope>
    <source>
        <strain evidence="1 2">DSM 43828</strain>
    </source>
</reference>
<name>A0A1W2FYB7_KIBAR</name>
<dbReference type="EMBL" id="FWXV01000018">
    <property type="protein sequence ID" value="SMD26947.1"/>
    <property type="molecule type" value="Genomic_DNA"/>
</dbReference>
<organism evidence="1 2">
    <name type="scientific">Kibdelosporangium aridum</name>
    <dbReference type="NCBI Taxonomy" id="2030"/>
    <lineage>
        <taxon>Bacteria</taxon>
        <taxon>Bacillati</taxon>
        <taxon>Actinomycetota</taxon>
        <taxon>Actinomycetes</taxon>
        <taxon>Pseudonocardiales</taxon>
        <taxon>Pseudonocardiaceae</taxon>
        <taxon>Kibdelosporangium</taxon>
    </lineage>
</organism>
<evidence type="ECO:0000313" key="1">
    <source>
        <dbReference type="EMBL" id="SMD26947.1"/>
    </source>
</evidence>
<gene>
    <name evidence="1" type="ORF">SAMN05661093_10534</name>
</gene>
<evidence type="ECO:0000313" key="2">
    <source>
        <dbReference type="Proteomes" id="UP000192674"/>
    </source>
</evidence>
<sequence length="170" mass="18305">MKPYWERRAPSPASDGRVPLRLTLKPPSVPTGVIDGGWWPRSMDPMAEFPAMIAGVTDRLGPVSRVDYNMDAWGDVPRRIVVDGEIVRLEGIRSLDPRTVFVSGDGWQRTTLLVVPPDTSDNAAQAALVNAANPAVRDGAERILLAGDIGCSAPDGAVPVPRRTSGEARR</sequence>
<accession>A0A1W2FYB7</accession>
<dbReference type="Proteomes" id="UP000192674">
    <property type="component" value="Unassembled WGS sequence"/>
</dbReference>